<evidence type="ECO:0000256" key="2">
    <source>
        <dbReference type="ARBA" id="ARBA00023277"/>
    </source>
</evidence>
<comment type="caution">
    <text evidence="4">The sequence shown here is derived from an EMBL/GenBank/DDBJ whole genome shotgun (WGS) entry which is preliminary data.</text>
</comment>
<evidence type="ECO:0000313" key="5">
    <source>
        <dbReference type="Proteomes" id="UP000290191"/>
    </source>
</evidence>
<dbReference type="PANTHER" id="PTHR36306:SF1">
    <property type="entry name" value="ALPHA-AMYLASE-RELATED"/>
    <property type="match status" value="1"/>
</dbReference>
<dbReference type="Gene3D" id="3.20.110.20">
    <property type="match status" value="1"/>
</dbReference>
<dbReference type="Pfam" id="PF03065">
    <property type="entry name" value="Glyco_hydro_57"/>
    <property type="match status" value="1"/>
</dbReference>
<evidence type="ECO:0000259" key="3">
    <source>
        <dbReference type="Pfam" id="PF03065"/>
    </source>
</evidence>
<organism evidence="4 5">
    <name type="scientific">Halarcobacter anaerophilus</name>
    <dbReference type="NCBI Taxonomy" id="877500"/>
    <lineage>
        <taxon>Bacteria</taxon>
        <taxon>Pseudomonadati</taxon>
        <taxon>Campylobacterota</taxon>
        <taxon>Epsilonproteobacteria</taxon>
        <taxon>Campylobacterales</taxon>
        <taxon>Arcobacteraceae</taxon>
        <taxon>Halarcobacter</taxon>
    </lineage>
</organism>
<dbReference type="InterPro" id="IPR011330">
    <property type="entry name" value="Glyco_hydro/deAcase_b/a-brl"/>
</dbReference>
<accession>A0A4Q0XZI2</accession>
<dbReference type="GO" id="GO:0005975">
    <property type="term" value="P:carbohydrate metabolic process"/>
    <property type="evidence" value="ECO:0007669"/>
    <property type="project" value="InterPro"/>
</dbReference>
<reference evidence="4 5" key="1">
    <citation type="submission" date="2017-10" db="EMBL/GenBank/DDBJ databases">
        <title>Genomics of the genus Arcobacter.</title>
        <authorList>
            <person name="Perez-Cataluna A."/>
            <person name="Figueras M.J."/>
        </authorList>
    </citation>
    <scope>NUCLEOTIDE SEQUENCE [LARGE SCALE GENOMIC DNA]</scope>
    <source>
        <strain evidence="4 5">DSM 24636</strain>
    </source>
</reference>
<evidence type="ECO:0000256" key="1">
    <source>
        <dbReference type="ARBA" id="ARBA00006821"/>
    </source>
</evidence>
<name>A0A4Q0XZI2_9BACT</name>
<dbReference type="GO" id="GO:0003824">
    <property type="term" value="F:catalytic activity"/>
    <property type="evidence" value="ECO:0007669"/>
    <property type="project" value="InterPro"/>
</dbReference>
<keyword evidence="2" id="KW-0119">Carbohydrate metabolism</keyword>
<dbReference type="InterPro" id="IPR004300">
    <property type="entry name" value="Glyco_hydro_57_N"/>
</dbReference>
<dbReference type="InterPro" id="IPR052046">
    <property type="entry name" value="GH57_Enzymes"/>
</dbReference>
<dbReference type="RefSeq" id="WP_129082452.1">
    <property type="nucleotide sequence ID" value="NZ_CP041070.1"/>
</dbReference>
<proteinExistence type="inferred from homology"/>
<dbReference type="Proteomes" id="UP000290191">
    <property type="component" value="Unassembled WGS sequence"/>
</dbReference>
<protein>
    <recommendedName>
        <fullName evidence="3">Glycoside hydrolase family 57 N-terminal domain-containing protein</fullName>
    </recommendedName>
</protein>
<dbReference type="OrthoDB" id="5439047at2"/>
<comment type="similarity">
    <text evidence="1">Belongs to the glycosyl hydrolase 57 family.</text>
</comment>
<dbReference type="EMBL" id="PDKO01000009">
    <property type="protein sequence ID" value="RXJ62214.1"/>
    <property type="molecule type" value="Genomic_DNA"/>
</dbReference>
<feature type="domain" description="Glycoside hydrolase family 57 N-terminal" evidence="3">
    <location>
        <begin position="20"/>
        <end position="149"/>
    </location>
</feature>
<evidence type="ECO:0000313" key="4">
    <source>
        <dbReference type="EMBL" id="RXJ62214.1"/>
    </source>
</evidence>
<dbReference type="PANTHER" id="PTHR36306">
    <property type="entry name" value="ALPHA-AMYLASE-RELATED-RELATED"/>
    <property type="match status" value="1"/>
</dbReference>
<keyword evidence="5" id="KW-1185">Reference proteome</keyword>
<sequence>MNKICYKVYHANLAFSAIPEEKLEEVIDKCYFSLLEFVEKTETKIGLEISGYSLEIIEEVRPHWIIKFKEIYKKGLIELIGCGYMQVIGPLVPYKVNLQNQKIGLETYMNVLEIVPKLAFVNEQTFSKSLVDLYYKVGYEALIMEWNNAYSLNEKIKKDFAYSPIIVKGINKELPLLWSDSILFQKFQRTVHGERDMNFYINFLKQYTKEYEATPVYSSDLEIFNFRPGRFETEQLIKNNEWKIIAEIVENLKQFCEFQLPSKVLEMSLNKNKKISLTTSLNPIIVKKQDKYSLSRWAACGRGANYINTLCYRYFQRIKNIGDISQWKTLLKYWGSDYRTHITEDKWEKAINDLENLAISGSNNTQILKKSNHNFYEKNNSIIYEKNNLKILFDKKKGLTLDSIFIDNKKFPICTIKHGELDLIKHGADFFTGTTIIESSETKKISDLIEVEDVNYYELDKDIYIIESSLKMKSGINELKSWIIDEKDNSIIFDLVLNCPIFIRGSIRVGILTLDKTFALKNGSIKVKNGNKYYEKINLKNNEINQHIPKSLTQSSISGIGCTNGVMKFENDDFSFKIKVNQEISYPFIMLQNNKDKFGYLTRVYFSLQELDDTLEKRNDNFLFRLRYKIKFS</sequence>
<dbReference type="SUPFAM" id="SSF88713">
    <property type="entry name" value="Glycoside hydrolase/deacetylase"/>
    <property type="match status" value="1"/>
</dbReference>
<gene>
    <name evidence="4" type="ORF">CRV06_10645</name>
</gene>
<dbReference type="CDD" id="cd10794">
    <property type="entry name" value="GH57N_PfGalA_like"/>
    <property type="match status" value="1"/>
</dbReference>
<dbReference type="AlphaFoldDB" id="A0A4Q0XZI2"/>